<feature type="chain" id="PRO_5045196258" evidence="2">
    <location>
        <begin position="20"/>
        <end position="67"/>
    </location>
</feature>
<evidence type="ECO:0000313" key="3">
    <source>
        <dbReference type="EMBL" id="GAA5103365.1"/>
    </source>
</evidence>
<keyword evidence="1" id="KW-0472">Membrane</keyword>
<gene>
    <name evidence="3" type="ORF">GCM10023338_21820</name>
</gene>
<evidence type="ECO:0000256" key="1">
    <source>
        <dbReference type="SAM" id="Phobius"/>
    </source>
</evidence>
<keyword evidence="4" id="KW-1185">Reference proteome</keyword>
<reference evidence="4" key="1">
    <citation type="journal article" date="2019" name="Int. J. Syst. Evol. Microbiol.">
        <title>The Global Catalogue of Microorganisms (GCM) 10K type strain sequencing project: providing services to taxonomists for standard genome sequencing and annotation.</title>
        <authorList>
            <consortium name="The Broad Institute Genomics Platform"/>
            <consortium name="The Broad Institute Genome Sequencing Center for Infectious Disease"/>
            <person name="Wu L."/>
            <person name="Ma J."/>
        </authorList>
    </citation>
    <scope>NUCLEOTIDE SEQUENCE [LARGE SCALE GENOMIC DNA]</scope>
    <source>
        <strain evidence="4">JCM 18424</strain>
    </source>
</reference>
<comment type="caution">
    <text evidence="3">The sequence shown here is derived from an EMBL/GenBank/DDBJ whole genome shotgun (WGS) entry which is preliminary data.</text>
</comment>
<dbReference type="EMBL" id="BAABKE010000009">
    <property type="protein sequence ID" value="GAA5103365.1"/>
    <property type="molecule type" value="Genomic_DNA"/>
</dbReference>
<organism evidence="3 4">
    <name type="scientific">Wohlfahrtiimonas larvae</name>
    <dbReference type="NCBI Taxonomy" id="1157986"/>
    <lineage>
        <taxon>Bacteria</taxon>
        <taxon>Pseudomonadati</taxon>
        <taxon>Pseudomonadota</taxon>
        <taxon>Gammaproteobacteria</taxon>
        <taxon>Cardiobacteriales</taxon>
        <taxon>Ignatzschineriaceae</taxon>
        <taxon>Wohlfahrtiimonas</taxon>
    </lineage>
</organism>
<evidence type="ECO:0000256" key="2">
    <source>
        <dbReference type="SAM" id="SignalP"/>
    </source>
</evidence>
<sequence length="67" mass="7442">MIIMKVFLFVLSIPFSAIAAAVVAGIVKTILIAVNMNEIFEDIIVGIVALFIFVKCSIFYGKRIFKM</sequence>
<name>A0ABP9MZW2_9GAMM</name>
<feature type="transmembrane region" description="Helical" evidence="1">
    <location>
        <begin position="43"/>
        <end position="61"/>
    </location>
</feature>
<feature type="signal peptide" evidence="2">
    <location>
        <begin position="1"/>
        <end position="19"/>
    </location>
</feature>
<keyword evidence="2" id="KW-0732">Signal</keyword>
<dbReference type="Proteomes" id="UP001500631">
    <property type="component" value="Unassembled WGS sequence"/>
</dbReference>
<protein>
    <submittedName>
        <fullName evidence="3">Uncharacterized protein</fullName>
    </submittedName>
</protein>
<proteinExistence type="predicted"/>
<dbReference type="RefSeq" id="WP_077926843.1">
    <property type="nucleotide sequence ID" value="NZ_BAABKE010000009.1"/>
</dbReference>
<accession>A0ABP9MZW2</accession>
<keyword evidence="1" id="KW-1133">Transmembrane helix</keyword>
<keyword evidence="1" id="KW-0812">Transmembrane</keyword>
<evidence type="ECO:0000313" key="4">
    <source>
        <dbReference type="Proteomes" id="UP001500631"/>
    </source>
</evidence>